<evidence type="ECO:0000256" key="1">
    <source>
        <dbReference type="SAM" id="MobiDB-lite"/>
    </source>
</evidence>
<sequence>MPTPLNSCASSSTISRPSTATQPYDPEAFNKTLPPKRSLPFATPGAKKPRTAAKAKQPSVLSLWRMKHPSQPDPNKPTPSPIEQPPTPPISNTLTFPSSRMTQPYQSIQPGGSIEYPFVPSKSDKGLLTSADLTAYLSNPTDERTAIIQNWFSNLIQDDAFLQLCQDVEGAWGRIALGKRVD</sequence>
<dbReference type="AlphaFoldDB" id="A0A3A2ZRE0"/>
<feature type="compositionally biased region" description="Polar residues" evidence="1">
    <location>
        <begin position="92"/>
        <end position="110"/>
    </location>
</feature>
<dbReference type="EMBL" id="MVGC01000053">
    <property type="protein sequence ID" value="RJE25270.1"/>
    <property type="molecule type" value="Genomic_DNA"/>
</dbReference>
<gene>
    <name evidence="2" type="ORF">PHISCL_02420</name>
</gene>
<name>A0A3A2ZRE0_9EURO</name>
<keyword evidence="3" id="KW-1185">Reference proteome</keyword>
<feature type="region of interest" description="Disordered" evidence="1">
    <location>
        <begin position="1"/>
        <end position="113"/>
    </location>
</feature>
<protein>
    <submittedName>
        <fullName evidence="2">Uncharacterized protein</fullName>
    </submittedName>
</protein>
<organism evidence="2 3">
    <name type="scientific">Aspergillus sclerotialis</name>
    <dbReference type="NCBI Taxonomy" id="2070753"/>
    <lineage>
        <taxon>Eukaryota</taxon>
        <taxon>Fungi</taxon>
        <taxon>Dikarya</taxon>
        <taxon>Ascomycota</taxon>
        <taxon>Pezizomycotina</taxon>
        <taxon>Eurotiomycetes</taxon>
        <taxon>Eurotiomycetidae</taxon>
        <taxon>Eurotiales</taxon>
        <taxon>Aspergillaceae</taxon>
        <taxon>Aspergillus</taxon>
        <taxon>Aspergillus subgen. Polypaecilum</taxon>
    </lineage>
</organism>
<dbReference type="STRING" id="2070753.A0A3A2ZRE0"/>
<comment type="caution">
    <text evidence="2">The sequence shown here is derived from an EMBL/GenBank/DDBJ whole genome shotgun (WGS) entry which is preliminary data.</text>
</comment>
<evidence type="ECO:0000313" key="2">
    <source>
        <dbReference type="EMBL" id="RJE25270.1"/>
    </source>
</evidence>
<accession>A0A3A2ZRE0</accession>
<dbReference type="Proteomes" id="UP000266188">
    <property type="component" value="Unassembled WGS sequence"/>
</dbReference>
<dbReference type="OrthoDB" id="5360255at2759"/>
<reference evidence="3" key="1">
    <citation type="submission" date="2017-02" db="EMBL/GenBank/DDBJ databases">
        <authorList>
            <person name="Tafer H."/>
            <person name="Lopandic K."/>
        </authorList>
    </citation>
    <scope>NUCLEOTIDE SEQUENCE [LARGE SCALE GENOMIC DNA]</scope>
    <source>
        <strain evidence="3">CBS 366.77</strain>
    </source>
</reference>
<feature type="compositionally biased region" description="Pro residues" evidence="1">
    <location>
        <begin position="71"/>
        <end position="89"/>
    </location>
</feature>
<feature type="compositionally biased region" description="Polar residues" evidence="1">
    <location>
        <begin position="1"/>
        <end position="22"/>
    </location>
</feature>
<evidence type="ECO:0000313" key="3">
    <source>
        <dbReference type="Proteomes" id="UP000266188"/>
    </source>
</evidence>
<proteinExistence type="predicted"/>